<evidence type="ECO:0000313" key="1">
    <source>
        <dbReference type="EMBL" id="HIZ39024.1"/>
    </source>
</evidence>
<dbReference type="EMBL" id="DXBR01000040">
    <property type="protein sequence ID" value="HIZ39024.1"/>
    <property type="molecule type" value="Genomic_DNA"/>
</dbReference>
<dbReference type="Proteomes" id="UP000824049">
    <property type="component" value="Unassembled WGS sequence"/>
</dbReference>
<name>A0A9D2J808_9FIRM</name>
<accession>A0A9D2J808</accession>
<sequence>MFTMIIGEEGEYGCRLRKYLETHWTGSLRLHSFTRPETLRASEEKADCYLLDEHFFHCMQEELPPYIADRCILLTNEEREGSFCRYHPPEELIQMIEERQNGAAGDSRGGGINCTVTALYSPVFEPELDKIASAGMKQGDLYLGMEDVGSLTSGGGNMGDLCYFIGLKNREIADRVKETAREEDGIWYVDSPDLSLDLLELTPEEYQWFFQCLKDSGEYGDIYVGLGSGIFTQISLNKLFDRFVLIDSRNNERQHACCGFLEQALQSESRRFQGVYERKYREDLLDAAVQ</sequence>
<reference evidence="1" key="2">
    <citation type="submission" date="2021-04" db="EMBL/GenBank/DDBJ databases">
        <authorList>
            <person name="Gilroy R."/>
        </authorList>
    </citation>
    <scope>NUCLEOTIDE SEQUENCE</scope>
    <source>
        <strain evidence="1">CHK179-28034</strain>
    </source>
</reference>
<dbReference type="Gene3D" id="3.40.50.10850">
    <property type="entry name" value="Ntrc-like two-domain protein"/>
    <property type="match status" value="1"/>
</dbReference>
<protein>
    <submittedName>
        <fullName evidence="1">Uncharacterized protein</fullName>
    </submittedName>
</protein>
<reference evidence="1" key="1">
    <citation type="journal article" date="2021" name="PeerJ">
        <title>Extensive microbial diversity within the chicken gut microbiome revealed by metagenomics and culture.</title>
        <authorList>
            <person name="Gilroy R."/>
            <person name="Ravi A."/>
            <person name="Getino M."/>
            <person name="Pursley I."/>
            <person name="Horton D.L."/>
            <person name="Alikhan N.F."/>
            <person name="Baker D."/>
            <person name="Gharbi K."/>
            <person name="Hall N."/>
            <person name="Watson M."/>
            <person name="Adriaenssens E.M."/>
            <person name="Foster-Nyarko E."/>
            <person name="Jarju S."/>
            <person name="Secka A."/>
            <person name="Antonio M."/>
            <person name="Oren A."/>
            <person name="Chaudhuri R.R."/>
            <person name="La Ragione R."/>
            <person name="Hildebrand F."/>
            <person name="Pallen M.J."/>
        </authorList>
    </citation>
    <scope>NUCLEOTIDE SEQUENCE</scope>
    <source>
        <strain evidence="1">CHK179-28034</strain>
    </source>
</reference>
<dbReference type="AlphaFoldDB" id="A0A9D2J808"/>
<gene>
    <name evidence="1" type="ORF">H9968_03730</name>
</gene>
<proteinExistence type="predicted"/>
<organism evidence="1 2">
    <name type="scientific">Candidatus Anaerobutyricum stercoris</name>
    <dbReference type="NCBI Taxonomy" id="2838457"/>
    <lineage>
        <taxon>Bacteria</taxon>
        <taxon>Bacillati</taxon>
        <taxon>Bacillota</taxon>
        <taxon>Clostridia</taxon>
        <taxon>Lachnospirales</taxon>
        <taxon>Lachnospiraceae</taxon>
        <taxon>Anaerobutyricum</taxon>
    </lineage>
</organism>
<comment type="caution">
    <text evidence="1">The sequence shown here is derived from an EMBL/GenBank/DDBJ whole genome shotgun (WGS) entry which is preliminary data.</text>
</comment>
<evidence type="ECO:0000313" key="2">
    <source>
        <dbReference type="Proteomes" id="UP000824049"/>
    </source>
</evidence>